<feature type="domain" description="Meiosis-specific protein ASY3-like coiled-coil" evidence="3">
    <location>
        <begin position="12"/>
        <end position="348"/>
    </location>
</feature>
<organism evidence="4 5">
    <name type="scientific">Lithospermum erythrorhizon</name>
    <name type="common">Purple gromwell</name>
    <name type="synonym">Lithospermum officinale var. erythrorhizon</name>
    <dbReference type="NCBI Taxonomy" id="34254"/>
    <lineage>
        <taxon>Eukaryota</taxon>
        <taxon>Viridiplantae</taxon>
        <taxon>Streptophyta</taxon>
        <taxon>Embryophyta</taxon>
        <taxon>Tracheophyta</taxon>
        <taxon>Spermatophyta</taxon>
        <taxon>Magnoliopsida</taxon>
        <taxon>eudicotyledons</taxon>
        <taxon>Gunneridae</taxon>
        <taxon>Pentapetalae</taxon>
        <taxon>asterids</taxon>
        <taxon>lamiids</taxon>
        <taxon>Boraginales</taxon>
        <taxon>Boraginaceae</taxon>
        <taxon>Boraginoideae</taxon>
        <taxon>Lithospermeae</taxon>
        <taxon>Lithospermum</taxon>
    </lineage>
</organism>
<feature type="region of interest" description="Disordered" evidence="2">
    <location>
        <begin position="352"/>
        <end position="422"/>
    </location>
</feature>
<feature type="region of interest" description="Disordered" evidence="2">
    <location>
        <begin position="535"/>
        <end position="627"/>
    </location>
</feature>
<evidence type="ECO:0000313" key="4">
    <source>
        <dbReference type="EMBL" id="GAA0162024.1"/>
    </source>
</evidence>
<dbReference type="SUPFAM" id="SSF58113">
    <property type="entry name" value="Apolipoprotein A-I"/>
    <property type="match status" value="1"/>
</dbReference>
<dbReference type="AlphaFoldDB" id="A0AAV3QE55"/>
<keyword evidence="1" id="KW-0175">Coiled coil</keyword>
<dbReference type="PANTHER" id="PTHR36027:SF1">
    <property type="entry name" value="MEIOSIS-SPECIFIC PROTEIN ASY3"/>
    <property type="match status" value="1"/>
</dbReference>
<dbReference type="InterPro" id="IPR037731">
    <property type="entry name" value="ASY3-like"/>
</dbReference>
<dbReference type="InterPro" id="IPR046845">
    <property type="entry name" value="ASY3-like_CC"/>
</dbReference>
<feature type="compositionally biased region" description="Polar residues" evidence="2">
    <location>
        <begin position="352"/>
        <end position="377"/>
    </location>
</feature>
<name>A0AAV3QE55_LITER</name>
<accession>A0AAV3QE55</accession>
<reference evidence="4 5" key="1">
    <citation type="submission" date="2024-01" db="EMBL/GenBank/DDBJ databases">
        <title>The complete chloroplast genome sequence of Lithospermum erythrorhizon: insights into the phylogenetic relationship among Boraginaceae species and the maternal lineages of purple gromwells.</title>
        <authorList>
            <person name="Okada T."/>
            <person name="Watanabe K."/>
        </authorList>
    </citation>
    <scope>NUCLEOTIDE SEQUENCE [LARGE SCALE GENOMIC DNA]</scope>
</reference>
<feature type="region of interest" description="Disordered" evidence="2">
    <location>
        <begin position="236"/>
        <end position="310"/>
    </location>
</feature>
<feature type="region of interest" description="Disordered" evidence="2">
    <location>
        <begin position="1"/>
        <end position="123"/>
    </location>
</feature>
<feature type="compositionally biased region" description="Basic residues" evidence="2">
    <location>
        <begin position="281"/>
        <end position="293"/>
    </location>
</feature>
<keyword evidence="5" id="KW-1185">Reference proteome</keyword>
<feature type="compositionally biased region" description="Basic and acidic residues" evidence="2">
    <location>
        <begin position="261"/>
        <end position="270"/>
    </location>
</feature>
<dbReference type="Pfam" id="PF20435">
    <property type="entry name" value="ASY3-like"/>
    <property type="match status" value="2"/>
</dbReference>
<feature type="domain" description="Meiosis-specific protein ASY3-like coiled-coil" evidence="3">
    <location>
        <begin position="591"/>
        <end position="810"/>
    </location>
</feature>
<feature type="coiled-coil region" evidence="1">
    <location>
        <begin position="678"/>
        <end position="749"/>
    </location>
</feature>
<feature type="compositionally biased region" description="Basic and acidic residues" evidence="2">
    <location>
        <begin position="298"/>
        <end position="309"/>
    </location>
</feature>
<evidence type="ECO:0000256" key="1">
    <source>
        <dbReference type="SAM" id="Coils"/>
    </source>
</evidence>
<dbReference type="PANTHER" id="PTHR36027">
    <property type="entry name" value="MEIOSIS-SPECIFIC PROTEIN ASY3"/>
    <property type="match status" value="1"/>
</dbReference>
<dbReference type="EMBL" id="BAABME010004342">
    <property type="protein sequence ID" value="GAA0162024.1"/>
    <property type="molecule type" value="Genomic_DNA"/>
</dbReference>
<gene>
    <name evidence="4" type="ORF">LIER_18213</name>
</gene>
<evidence type="ECO:0000313" key="5">
    <source>
        <dbReference type="Proteomes" id="UP001454036"/>
    </source>
</evidence>
<feature type="compositionally biased region" description="Basic and acidic residues" evidence="2">
    <location>
        <begin position="1"/>
        <end position="11"/>
    </location>
</feature>
<dbReference type="GO" id="GO:0051321">
    <property type="term" value="P:meiotic cell cycle"/>
    <property type="evidence" value="ECO:0007669"/>
    <property type="project" value="InterPro"/>
</dbReference>
<feature type="compositionally biased region" description="Polar residues" evidence="2">
    <location>
        <begin position="18"/>
        <end position="30"/>
    </location>
</feature>
<feature type="compositionally biased region" description="Basic and acidic residues" evidence="2">
    <location>
        <begin position="236"/>
        <end position="245"/>
    </location>
</feature>
<sequence>MNRPPKLHDDPMSGCRSFGSSYQPCSQSRKMSIGITIDSFSKSKPENSKRVEAEVLVPEDERPTQGNSAVNGGNRKVNGDIATNLEKKLESSGKKNHPWISPKSIHLKLPTPEDNLNPKQSKNLSVLSELPHRYIGEKETSATYSVQSFANKVLDSKCDEQKVKMSGKMIYEEKTNKGGTVHEQVPDEVAADMPDKNNMGCETLKSKLWEILGTVSSPKKHGINSQDLDAASKSFHPELKDDTHSNAKGAAKQNSDTIESDTQKPTEKLRRPVTRSLAQKKAPRRQKTIKKRNSPTSCHRDHQGKDIFSFKDGWPGVSFDALKDGLPTSKRKKATRQCHGTDKHECLVPQETYAQSSNQSHNRGKALSSTEKPSSRGNFMPFEPKNLDKDFFHTEPPRMKEATKDIDSPNLQKSTGQPEGLGHSYLKKKVLTDVITRSPSIEINSPVRRSTLASPIIQEVQDHDDHGYGERITNTKLTQGFKETDISTRSPSAEMNTPVGRSSLASPTFCQMQDVDEHCSGEKICNTKGRQSWNGSLGNVKYSHADSGDDVDEDSEHCPIGSSSEEDSERSECSRHKRGYQHNQTVSPDIGTAEKPNSVSPLRKMFSNQKGFGVDKRSASVSSKGDEERRKLMRHLEQNQDDGLTSAIALLALALERLRGKVKSITQKKLTEILKSVADEISLQLQNAETQIQSDMEKVAGHGRAKRKRLETQFQDLQGQLAVIYERFKKEVNQNVQDYRDTLEGSEALKVELRGSMEKQRALHRKLLAQAEEAIGSKLSDAQARIDTVHNLGRGKMVQLKNIMAEVVRDGVLG</sequence>
<protein>
    <recommendedName>
        <fullName evidence="3">Meiosis-specific protein ASY3-like coiled-coil domain-containing protein</fullName>
    </recommendedName>
</protein>
<feature type="compositionally biased region" description="Polar residues" evidence="2">
    <location>
        <begin position="595"/>
        <end position="610"/>
    </location>
</feature>
<comment type="caution">
    <text evidence="4">The sequence shown here is derived from an EMBL/GenBank/DDBJ whole genome shotgun (WGS) entry which is preliminary data.</text>
</comment>
<evidence type="ECO:0000256" key="2">
    <source>
        <dbReference type="SAM" id="MobiDB-lite"/>
    </source>
</evidence>
<feature type="compositionally biased region" description="Basic and acidic residues" evidence="2">
    <location>
        <begin position="613"/>
        <end position="627"/>
    </location>
</feature>
<proteinExistence type="predicted"/>
<feature type="compositionally biased region" description="Basic and acidic residues" evidence="2">
    <location>
        <begin position="385"/>
        <end position="407"/>
    </location>
</feature>
<feature type="compositionally biased region" description="Basic and acidic residues" evidence="2">
    <location>
        <begin position="41"/>
        <end position="63"/>
    </location>
</feature>
<evidence type="ECO:0000259" key="3">
    <source>
        <dbReference type="Pfam" id="PF20435"/>
    </source>
</evidence>
<dbReference type="Proteomes" id="UP001454036">
    <property type="component" value="Unassembled WGS sequence"/>
</dbReference>